<protein>
    <submittedName>
        <fullName evidence="3">CDK5 regulatory subunit-associated protein 2</fullName>
    </submittedName>
</protein>
<reference evidence="3 4" key="1">
    <citation type="submission" date="2016-02" db="EMBL/GenBank/DDBJ databases">
        <title>Band-tailed pigeon sequencing and assembly.</title>
        <authorList>
            <person name="Soares A.E."/>
            <person name="Novak B.J."/>
            <person name="Rice E.S."/>
            <person name="O'Connell B."/>
            <person name="Chang D."/>
            <person name="Weber S."/>
            <person name="Shapiro B."/>
        </authorList>
    </citation>
    <scope>NUCLEOTIDE SEQUENCE [LARGE SCALE GENOMIC DNA]</scope>
    <source>
        <strain evidence="3">BTP2013</strain>
        <tissue evidence="3">Blood</tissue>
    </source>
</reference>
<dbReference type="GO" id="GO:0001578">
    <property type="term" value="P:microtubule bundle formation"/>
    <property type="evidence" value="ECO:0007669"/>
    <property type="project" value="TreeGrafter"/>
</dbReference>
<feature type="coiled-coil region" evidence="1">
    <location>
        <begin position="607"/>
        <end position="645"/>
    </location>
</feature>
<dbReference type="GO" id="GO:0046600">
    <property type="term" value="P:negative regulation of centriole replication"/>
    <property type="evidence" value="ECO:0007669"/>
    <property type="project" value="TreeGrafter"/>
</dbReference>
<evidence type="ECO:0000256" key="2">
    <source>
        <dbReference type="SAM" id="MobiDB-lite"/>
    </source>
</evidence>
<evidence type="ECO:0000256" key="1">
    <source>
        <dbReference type="SAM" id="Coils"/>
    </source>
</evidence>
<sequence length="887" mass="101926">MKESTSARVDSLKPDHSDVQVELQGVDLGAGDKNECVLDKNQQNYQEMQNHHNICHTNTQRSFKEINEEFYSVEHKDVDLATTYPGSKCLRSLKSSVTSADALDDCEVIDDIEELKHRIKNMKSELEKYKMFVFNLQTSDQLLSSDFSNIVLSDTALPAERHGTRVQDTAMQEIKTLPSVHLLMDYELHTENRNSESSEAPDTWTAQNLKELLSANEAELEKERITNMHLDELCHLQNKLRETSPSKYDSLVHSQAQELSFQRQQIKEICSACVAYHQHLTSLIKAFEELLQASDVDYYVAEGFREQLNQSVLLFEKLERKFLYGESIDTEGTILYELAQRDNEKNTTMYQQLKDESPVPSALHSLSDFDLSEKSSLGSPEHRPDLEGQHNTLALLPNKFPPELLMEHLQEIRILRQRLEHSIKTNERLRKQLERQVTDKELDQGSANIFIHGSEQHNSLTSEIHFLRKQNQVLNAMLAKGSRDKQKENEKLRESLSKKNVIIEHLQEDYECIKKENERLQKQIGQKEDETRYLTCQIYSSRNELNRLQTEINIKQHQLSENEKLLQSLRTESKVYEKLEEARRKRTDPRCDASEEFRKDQNNPLDLHELLTEIQSLRVQLERSIETNKSLHEKLEEQLSKEKREEAGSVSAVNINYLVKQESQHYAGMNGTHPASKDDVDSTSHCSSTSSSSTACTPRLVPGHRMWADKNGRHVLGLIEDYNALRKQISEGQQVLGEMEISLRKVTGTKLQESGIKVPDQTSLHSFSVNIHTVQQILEEAARLLKLLWRVSLPLKAGPGTADGTQDEGMKVEILRLRKKLSEQEKKLHSTVKRLHSTNQLKENMEKVIIDQLVLTHDVLKKARGNLEVPAAENQNSPTYTSKKRIL</sequence>
<dbReference type="InterPro" id="IPR042791">
    <property type="entry name" value="CDK5RAP2"/>
</dbReference>
<dbReference type="EMBL" id="LSYS01008925">
    <property type="protein sequence ID" value="OPJ67879.1"/>
    <property type="molecule type" value="Genomic_DNA"/>
</dbReference>
<feature type="compositionally biased region" description="Low complexity" evidence="2">
    <location>
        <begin position="683"/>
        <end position="697"/>
    </location>
</feature>
<evidence type="ECO:0000313" key="4">
    <source>
        <dbReference type="Proteomes" id="UP000190648"/>
    </source>
</evidence>
<comment type="caution">
    <text evidence="3">The sequence shown here is derived from an EMBL/GenBank/DDBJ whole genome shotgun (WGS) entry which is preliminary data.</text>
</comment>
<dbReference type="Proteomes" id="UP000190648">
    <property type="component" value="Unassembled WGS sequence"/>
</dbReference>
<dbReference type="PANTHER" id="PTHR46930">
    <property type="entry name" value="CDK5 REGULATORY SUBUNIT-ASSOCIATED PROTEIN 2"/>
    <property type="match status" value="1"/>
</dbReference>
<dbReference type="STRING" id="372326.A0A1V4J6X9"/>
<proteinExistence type="predicted"/>
<dbReference type="AlphaFoldDB" id="A0A1V4J6X9"/>
<dbReference type="GO" id="GO:0035371">
    <property type="term" value="C:microtubule plus-end"/>
    <property type="evidence" value="ECO:0007669"/>
    <property type="project" value="TreeGrafter"/>
</dbReference>
<dbReference type="GO" id="GO:0000132">
    <property type="term" value="P:establishment of mitotic spindle orientation"/>
    <property type="evidence" value="ECO:0007669"/>
    <property type="project" value="TreeGrafter"/>
</dbReference>
<keyword evidence="1" id="KW-0175">Coiled coil</keyword>
<evidence type="ECO:0000313" key="3">
    <source>
        <dbReference type="EMBL" id="OPJ67879.1"/>
    </source>
</evidence>
<dbReference type="GO" id="GO:0008017">
    <property type="term" value="F:microtubule binding"/>
    <property type="evidence" value="ECO:0007669"/>
    <property type="project" value="TreeGrafter"/>
</dbReference>
<feature type="coiled-coil region" evidence="1">
    <location>
        <begin position="412"/>
        <end position="443"/>
    </location>
</feature>
<gene>
    <name evidence="3" type="primary">CDK5RAP2</name>
    <name evidence="3" type="ORF">AV530_002081</name>
</gene>
<dbReference type="GO" id="GO:0043015">
    <property type="term" value="F:gamma-tubulin binding"/>
    <property type="evidence" value="ECO:0007669"/>
    <property type="project" value="TreeGrafter"/>
</dbReference>
<accession>A0A1V4J6X9</accession>
<dbReference type="GO" id="GO:0097431">
    <property type="term" value="C:mitotic spindle pole"/>
    <property type="evidence" value="ECO:0007669"/>
    <property type="project" value="TreeGrafter"/>
</dbReference>
<dbReference type="GO" id="GO:0090266">
    <property type="term" value="P:regulation of mitotic cell cycle spindle assembly checkpoint"/>
    <property type="evidence" value="ECO:0007669"/>
    <property type="project" value="TreeGrafter"/>
</dbReference>
<dbReference type="GO" id="GO:0007059">
    <property type="term" value="P:chromosome segregation"/>
    <property type="evidence" value="ECO:0007669"/>
    <property type="project" value="TreeGrafter"/>
</dbReference>
<dbReference type="GO" id="GO:0007099">
    <property type="term" value="P:centriole replication"/>
    <property type="evidence" value="ECO:0007669"/>
    <property type="project" value="TreeGrafter"/>
</dbReference>
<dbReference type="PANTHER" id="PTHR46930:SF1">
    <property type="entry name" value="CDK5 REGULATORY SUBUNIT-ASSOCIATED PROTEIN 2"/>
    <property type="match status" value="1"/>
</dbReference>
<feature type="coiled-coil region" evidence="1">
    <location>
        <begin position="489"/>
        <end position="582"/>
    </location>
</feature>
<dbReference type="OrthoDB" id="10255000at2759"/>
<dbReference type="GO" id="GO:0000242">
    <property type="term" value="C:pericentriolar material"/>
    <property type="evidence" value="ECO:0007669"/>
    <property type="project" value="TreeGrafter"/>
</dbReference>
<feature type="region of interest" description="Disordered" evidence="2">
    <location>
        <begin position="667"/>
        <end position="697"/>
    </location>
</feature>
<keyword evidence="4" id="KW-1185">Reference proteome</keyword>
<organism evidence="3 4">
    <name type="scientific">Patagioenas fasciata monilis</name>
    <dbReference type="NCBI Taxonomy" id="372326"/>
    <lineage>
        <taxon>Eukaryota</taxon>
        <taxon>Metazoa</taxon>
        <taxon>Chordata</taxon>
        <taxon>Craniata</taxon>
        <taxon>Vertebrata</taxon>
        <taxon>Euteleostomi</taxon>
        <taxon>Archelosauria</taxon>
        <taxon>Archosauria</taxon>
        <taxon>Dinosauria</taxon>
        <taxon>Saurischia</taxon>
        <taxon>Theropoda</taxon>
        <taxon>Coelurosauria</taxon>
        <taxon>Aves</taxon>
        <taxon>Neognathae</taxon>
        <taxon>Neoaves</taxon>
        <taxon>Columbimorphae</taxon>
        <taxon>Columbiformes</taxon>
        <taxon>Columbidae</taxon>
        <taxon>Patagioenas</taxon>
    </lineage>
</organism>
<name>A0A1V4J6X9_PATFA</name>